<evidence type="ECO:0000313" key="6">
    <source>
        <dbReference type="Proteomes" id="UP000255036"/>
    </source>
</evidence>
<dbReference type="OrthoDB" id="9810278at2"/>
<dbReference type="GO" id="GO:0051536">
    <property type="term" value="F:iron-sulfur cluster binding"/>
    <property type="evidence" value="ECO:0007669"/>
    <property type="project" value="UniProtKB-KW"/>
</dbReference>
<dbReference type="InterPro" id="IPR010327">
    <property type="entry name" value="FldB/FldC_alpha/beta"/>
</dbReference>
<dbReference type="Pfam" id="PF06050">
    <property type="entry name" value="HGD-D"/>
    <property type="match status" value="1"/>
</dbReference>
<accession>A0A371AZM3</accession>
<protein>
    <submittedName>
        <fullName evidence="5">2-hydroxyacyl-CoA dehydratase</fullName>
    </submittedName>
</protein>
<keyword evidence="6" id="KW-1185">Reference proteome</keyword>
<feature type="coiled-coil region" evidence="4">
    <location>
        <begin position="153"/>
        <end position="207"/>
    </location>
</feature>
<organism evidence="5 6">
    <name type="scientific">Anaerosacchariphilus polymeriproducens</name>
    <dbReference type="NCBI Taxonomy" id="1812858"/>
    <lineage>
        <taxon>Bacteria</taxon>
        <taxon>Bacillati</taxon>
        <taxon>Bacillota</taxon>
        <taxon>Clostridia</taxon>
        <taxon>Lachnospirales</taxon>
        <taxon>Lachnospiraceae</taxon>
        <taxon>Anaerosacchariphilus</taxon>
    </lineage>
</organism>
<comment type="similarity">
    <text evidence="2">Belongs to the FldB/FldC dehydratase alpha/beta subunit family.</text>
</comment>
<dbReference type="PANTHER" id="PTHR30548:SF2">
    <property type="entry name" value="2-HYDROXYACYL-COA DEHYDRATASE,D-COMPONENT"/>
    <property type="match status" value="1"/>
</dbReference>
<sequence>MKGNFLDLYDKEWSDSINMINKKSKTLKEMAYFTKLAQEHAQALLEKEPKVIILGLDFPEEILLALEKEHVYVIGGSLISSNEADNMVPRDTDAVTKSILGILLQKGMDLDKNQVVLIPIVCDSMRKLSNMLNDKMRVIPIELPSTKNSISLCKRWEQQVEEVIALLEKHLKRKITKSKLLKAITSIKNAKNAYQKLENTYKKYRSVFNGSMLMLVANSYFWESSKDIWANHVQALAKEMKGFEKLDEIRINRKPQLLLIGSPIYFPNYKIPFLLEELEMDIAATINPITNFLQERKSLANNKFHQMIHELSKKALSNGISPSFVENEGLYKRTLELNKKFQFDGVIFHVLKGQIEYDFELRKFEAFFEQLQIPIFRLETDYNYQDIEQLRIRLEAFNEMITQKIMVEGRSA</sequence>
<comment type="caution">
    <text evidence="5">The sequence shown here is derived from an EMBL/GenBank/DDBJ whole genome shotgun (WGS) entry which is preliminary data.</text>
</comment>
<keyword evidence="4" id="KW-0175">Coiled coil</keyword>
<dbReference type="Proteomes" id="UP000255036">
    <property type="component" value="Unassembled WGS sequence"/>
</dbReference>
<dbReference type="Gene3D" id="3.40.50.11890">
    <property type="match status" value="1"/>
</dbReference>
<keyword evidence="3" id="KW-0408">Iron</keyword>
<comment type="cofactor">
    <cofactor evidence="1">
        <name>[4Fe-4S] cluster</name>
        <dbReference type="ChEBI" id="CHEBI:49883"/>
    </cofactor>
</comment>
<gene>
    <name evidence="5" type="ORF">DWV06_01870</name>
</gene>
<dbReference type="RefSeq" id="WP_115480483.1">
    <property type="nucleotide sequence ID" value="NZ_QRCT01000009.1"/>
</dbReference>
<dbReference type="PANTHER" id="PTHR30548">
    <property type="entry name" value="2-HYDROXYGLUTARYL-COA DEHYDRATASE, D-COMPONENT-RELATED"/>
    <property type="match status" value="1"/>
</dbReference>
<evidence type="ECO:0000313" key="5">
    <source>
        <dbReference type="EMBL" id="RDU24999.1"/>
    </source>
</evidence>
<dbReference type="Gene3D" id="3.40.50.11900">
    <property type="match status" value="1"/>
</dbReference>
<evidence type="ECO:0000256" key="1">
    <source>
        <dbReference type="ARBA" id="ARBA00001966"/>
    </source>
</evidence>
<dbReference type="GO" id="GO:0016836">
    <property type="term" value="F:hydro-lyase activity"/>
    <property type="evidence" value="ECO:0007669"/>
    <property type="project" value="UniProtKB-ARBA"/>
</dbReference>
<evidence type="ECO:0000256" key="3">
    <source>
        <dbReference type="ARBA" id="ARBA00023014"/>
    </source>
</evidence>
<keyword evidence="3" id="KW-0479">Metal-binding</keyword>
<keyword evidence="3" id="KW-0411">Iron-sulfur</keyword>
<name>A0A371AZM3_9FIRM</name>
<dbReference type="EMBL" id="QRCT01000009">
    <property type="protein sequence ID" value="RDU24999.1"/>
    <property type="molecule type" value="Genomic_DNA"/>
</dbReference>
<dbReference type="Gene3D" id="1.20.1270.370">
    <property type="match status" value="1"/>
</dbReference>
<reference evidence="5 6" key="1">
    <citation type="submission" date="2018-07" db="EMBL/GenBank/DDBJ databases">
        <title>Anaerosacharophilus polymeroproducens gen. nov. sp. nov., an anaerobic bacterium isolated from salt field.</title>
        <authorList>
            <person name="Kim W."/>
            <person name="Yang S.-H."/>
            <person name="Oh J."/>
            <person name="Lee J.-H."/>
            <person name="Kwon K.K."/>
        </authorList>
    </citation>
    <scope>NUCLEOTIDE SEQUENCE [LARGE SCALE GENOMIC DNA]</scope>
    <source>
        <strain evidence="5 6">MCWD5</strain>
    </source>
</reference>
<evidence type="ECO:0000256" key="4">
    <source>
        <dbReference type="SAM" id="Coils"/>
    </source>
</evidence>
<dbReference type="AlphaFoldDB" id="A0A371AZM3"/>
<evidence type="ECO:0000256" key="2">
    <source>
        <dbReference type="ARBA" id="ARBA00005806"/>
    </source>
</evidence>
<proteinExistence type="inferred from homology"/>